<dbReference type="EMBL" id="JAYDYQ010002534">
    <property type="protein sequence ID" value="KAK4484105.1"/>
    <property type="molecule type" value="Genomic_DNA"/>
</dbReference>
<dbReference type="Pfam" id="PF16134">
    <property type="entry name" value="THOC2_N"/>
    <property type="match status" value="1"/>
</dbReference>
<sequence length="217" mass="25010">MIFNMKSANELGPLIEADECHPSALNFIETWLAKWLVESALVPLRFFQERCEEEFLWECEMIKIKAADLKSKEVRVNTRLLYQQTKFNLLREESEGYAKLVTLLCQLPEASVENASVPIVGIIKSLIGHFDLDPNRVFDIIFNGVFYVKVLECFELQLDNSVFLDLIPMFPKSHASQILGFKFQYYQRMEIDSPAPTGLYQLAALLVKNDFIDLDSM</sequence>
<protein>
    <recommendedName>
        <fullName evidence="1">THO complex subunit 2 N-terminal domain-containing protein</fullName>
    </recommendedName>
</protein>
<dbReference type="InterPro" id="IPR040007">
    <property type="entry name" value="Tho2"/>
</dbReference>
<dbReference type="PANTHER" id="PTHR21597">
    <property type="entry name" value="THO2 PROTEIN"/>
    <property type="match status" value="1"/>
</dbReference>
<evidence type="ECO:0000313" key="2">
    <source>
        <dbReference type="EMBL" id="KAK4484105.1"/>
    </source>
</evidence>
<name>A0ABR0D530_9LAMI</name>
<dbReference type="InterPro" id="IPR032302">
    <property type="entry name" value="THOC2_N"/>
</dbReference>
<organism evidence="2 3">
    <name type="scientific">Penstemon davidsonii</name>
    <dbReference type="NCBI Taxonomy" id="160366"/>
    <lineage>
        <taxon>Eukaryota</taxon>
        <taxon>Viridiplantae</taxon>
        <taxon>Streptophyta</taxon>
        <taxon>Embryophyta</taxon>
        <taxon>Tracheophyta</taxon>
        <taxon>Spermatophyta</taxon>
        <taxon>Magnoliopsida</taxon>
        <taxon>eudicotyledons</taxon>
        <taxon>Gunneridae</taxon>
        <taxon>Pentapetalae</taxon>
        <taxon>asterids</taxon>
        <taxon>lamiids</taxon>
        <taxon>Lamiales</taxon>
        <taxon>Plantaginaceae</taxon>
        <taxon>Cheloneae</taxon>
        <taxon>Penstemon</taxon>
    </lineage>
</organism>
<dbReference type="PANTHER" id="PTHR21597:SF0">
    <property type="entry name" value="THO COMPLEX SUBUNIT 2"/>
    <property type="match status" value="1"/>
</dbReference>
<reference evidence="2 3" key="1">
    <citation type="journal article" date="2023" name="bioRxiv">
        <title>Genome report: Whole genome sequence and annotation of Penstemon davidsonii.</title>
        <authorList>
            <person name="Ostevik K.L."/>
            <person name="Alabady M."/>
            <person name="Zhang M."/>
            <person name="Rausher M.D."/>
        </authorList>
    </citation>
    <scope>NUCLEOTIDE SEQUENCE [LARGE SCALE GENOMIC DNA]</scope>
    <source>
        <strain evidence="2">DNT005</strain>
        <tissue evidence="2">Whole leaf</tissue>
    </source>
</reference>
<evidence type="ECO:0000313" key="3">
    <source>
        <dbReference type="Proteomes" id="UP001291926"/>
    </source>
</evidence>
<accession>A0ABR0D530</accession>
<feature type="domain" description="THO complex subunit 2 N-terminal" evidence="1">
    <location>
        <begin position="35"/>
        <end position="216"/>
    </location>
</feature>
<proteinExistence type="predicted"/>
<gene>
    <name evidence="2" type="ORF">RD792_011325</name>
</gene>
<evidence type="ECO:0000259" key="1">
    <source>
        <dbReference type="Pfam" id="PF16134"/>
    </source>
</evidence>
<dbReference type="Proteomes" id="UP001291926">
    <property type="component" value="Unassembled WGS sequence"/>
</dbReference>
<keyword evidence="3" id="KW-1185">Reference proteome</keyword>
<comment type="caution">
    <text evidence="2">The sequence shown here is derived from an EMBL/GenBank/DDBJ whole genome shotgun (WGS) entry which is preliminary data.</text>
</comment>